<dbReference type="RefSeq" id="WP_008482583.1">
    <property type="nucleotide sequence ID" value="NZ_AMRI01000002.1"/>
</dbReference>
<sequence length="250" mass="26838">MRIIKWTLAGLLFFLVALAWQLPAALVLSQAPLPPGVAVSGVQGTIWQGQVAQLSVQGLHFEQLRWQTRPWALLTGQLSLHLSSRPGVSQLGGDLALGLGGDIALDNLVLKVPVAPLVADMRLPVPSQVSGQLSVALAQYRKGAPWCEALSGKAQWLDAAVTNNFGDFDLGRIDADLACDQGAITAVVRDTPPRLGLELEARLEGENYQVRGFARPADDQPKALKDAFAFFGKAGSDGRYPVQFQGRLPR</sequence>
<dbReference type="Pfam" id="PF01203">
    <property type="entry name" value="T2SSN"/>
    <property type="match status" value="1"/>
</dbReference>
<evidence type="ECO:0000256" key="9">
    <source>
        <dbReference type="ARBA" id="ARBA00023136"/>
    </source>
</evidence>
<dbReference type="GO" id="GO:0015628">
    <property type="term" value="P:protein secretion by the type II secretion system"/>
    <property type="evidence" value="ECO:0007669"/>
    <property type="project" value="InterPro"/>
</dbReference>
<protein>
    <recommendedName>
        <fullName evidence="3">Type II secretion system protein N</fullName>
    </recommendedName>
    <alternativeName>
        <fullName evidence="10">General secretion pathway protein N</fullName>
    </alternativeName>
</protein>
<dbReference type="EMBL" id="AMRI01000002">
    <property type="protein sequence ID" value="EKE77565.1"/>
    <property type="molecule type" value="Genomic_DNA"/>
</dbReference>
<keyword evidence="9" id="KW-0472">Membrane</keyword>
<comment type="caution">
    <text evidence="11">The sequence shown here is derived from an EMBL/GenBank/DDBJ whole genome shotgun (WGS) entry which is preliminary data.</text>
</comment>
<evidence type="ECO:0000256" key="5">
    <source>
        <dbReference type="ARBA" id="ARBA00022475"/>
    </source>
</evidence>
<comment type="similarity">
    <text evidence="2">Belongs to the GSP N family.</text>
</comment>
<proteinExistence type="inferred from homology"/>
<evidence type="ECO:0000313" key="11">
    <source>
        <dbReference type="EMBL" id="EKE77565.1"/>
    </source>
</evidence>
<name>K2KJR8_9GAMM</name>
<evidence type="ECO:0000256" key="10">
    <source>
        <dbReference type="ARBA" id="ARBA00030772"/>
    </source>
</evidence>
<dbReference type="STRING" id="745411.B3C1_02100"/>
<evidence type="ECO:0000256" key="6">
    <source>
        <dbReference type="ARBA" id="ARBA00022519"/>
    </source>
</evidence>
<dbReference type="OrthoDB" id="6118198at2"/>
<dbReference type="InterPro" id="IPR022792">
    <property type="entry name" value="T2SS_protein-GspN"/>
</dbReference>
<keyword evidence="8" id="KW-0653">Protein transport</keyword>
<evidence type="ECO:0000256" key="8">
    <source>
        <dbReference type="ARBA" id="ARBA00022927"/>
    </source>
</evidence>
<dbReference type="eggNOG" id="ENOG5032YSH">
    <property type="taxonomic scope" value="Bacteria"/>
</dbReference>
<reference evidence="11 12" key="1">
    <citation type="journal article" date="2012" name="J. Bacteriol.">
        <title>Genome Sequence of Gallaecimonas xiamenensis Type Strain 3-C-1.</title>
        <authorList>
            <person name="Lai Q."/>
            <person name="Wang L."/>
            <person name="Wang W."/>
            <person name="Shao Z."/>
        </authorList>
    </citation>
    <scope>NUCLEOTIDE SEQUENCE [LARGE SCALE GENOMIC DNA]</scope>
    <source>
        <strain evidence="11 12">3-C-1</strain>
    </source>
</reference>
<evidence type="ECO:0000256" key="2">
    <source>
        <dbReference type="ARBA" id="ARBA00007208"/>
    </source>
</evidence>
<evidence type="ECO:0000256" key="4">
    <source>
        <dbReference type="ARBA" id="ARBA00022448"/>
    </source>
</evidence>
<dbReference type="AlphaFoldDB" id="K2KJR8"/>
<dbReference type="GO" id="GO:0015627">
    <property type="term" value="C:type II protein secretion system complex"/>
    <property type="evidence" value="ECO:0007669"/>
    <property type="project" value="InterPro"/>
</dbReference>
<accession>K2KJR8</accession>
<evidence type="ECO:0000256" key="7">
    <source>
        <dbReference type="ARBA" id="ARBA00022692"/>
    </source>
</evidence>
<keyword evidence="6" id="KW-0997">Cell inner membrane</keyword>
<keyword evidence="5" id="KW-1003">Cell membrane</keyword>
<evidence type="ECO:0000313" key="12">
    <source>
        <dbReference type="Proteomes" id="UP000006755"/>
    </source>
</evidence>
<dbReference type="Proteomes" id="UP000006755">
    <property type="component" value="Unassembled WGS sequence"/>
</dbReference>
<gene>
    <name evidence="11" type="ORF">B3C1_02100</name>
</gene>
<keyword evidence="7" id="KW-0812">Transmembrane</keyword>
<evidence type="ECO:0000256" key="3">
    <source>
        <dbReference type="ARBA" id="ARBA00021563"/>
    </source>
</evidence>
<keyword evidence="12" id="KW-1185">Reference proteome</keyword>
<evidence type="ECO:0000256" key="1">
    <source>
        <dbReference type="ARBA" id="ARBA00004533"/>
    </source>
</evidence>
<dbReference type="GO" id="GO:0005886">
    <property type="term" value="C:plasma membrane"/>
    <property type="evidence" value="ECO:0007669"/>
    <property type="project" value="UniProtKB-SubCell"/>
</dbReference>
<comment type="subcellular location">
    <subcellularLocation>
        <location evidence="1">Cell inner membrane</location>
    </subcellularLocation>
</comment>
<keyword evidence="4" id="KW-0813">Transport</keyword>
<organism evidence="11 12">
    <name type="scientific">Gallaecimonas xiamenensis 3-C-1</name>
    <dbReference type="NCBI Taxonomy" id="745411"/>
    <lineage>
        <taxon>Bacteria</taxon>
        <taxon>Pseudomonadati</taxon>
        <taxon>Pseudomonadota</taxon>
        <taxon>Gammaproteobacteria</taxon>
        <taxon>Enterobacterales</taxon>
        <taxon>Gallaecimonadaceae</taxon>
        <taxon>Gallaecimonas</taxon>
    </lineage>
</organism>